<evidence type="ECO:0008006" key="4">
    <source>
        <dbReference type="Google" id="ProtNLM"/>
    </source>
</evidence>
<feature type="region of interest" description="Disordered" evidence="1">
    <location>
        <begin position="299"/>
        <end position="355"/>
    </location>
</feature>
<comment type="caution">
    <text evidence="2">The sequence shown here is derived from an EMBL/GenBank/DDBJ whole genome shotgun (WGS) entry which is preliminary data.</text>
</comment>
<dbReference type="AlphaFoldDB" id="A0A433Q3F9"/>
<protein>
    <recommendedName>
        <fullName evidence="4">Protein kinase domain-containing protein</fullName>
    </recommendedName>
</protein>
<name>A0A433Q3F9_9FUNG</name>
<dbReference type="SUPFAM" id="SSF56112">
    <property type="entry name" value="Protein kinase-like (PK-like)"/>
    <property type="match status" value="1"/>
</dbReference>
<evidence type="ECO:0000256" key="1">
    <source>
        <dbReference type="SAM" id="MobiDB-lite"/>
    </source>
</evidence>
<feature type="region of interest" description="Disordered" evidence="1">
    <location>
        <begin position="362"/>
        <end position="381"/>
    </location>
</feature>
<evidence type="ECO:0000313" key="3">
    <source>
        <dbReference type="Proteomes" id="UP000274822"/>
    </source>
</evidence>
<sequence>MTEDIAKCLSADSFYAEWALVQFQCNQINFPGHESDLKQALRDLDVPELAGCLVWVPWEQFRDVKVLGHGKTATVYRTTVGNADGRGVAVVEHDVKDVNVEQWKQLMVKGEDTWLNYRLGWEEGSESTVMLREAENTLIKEMILTAHIFFHSYFTRMATTIGLSRNPSTSRYVVVMHDYDSEWFEELCARCWSVDPERRPTAQEVFEELVEHTSNPVDDEWVLGQETLRWLEERRRRWAMEKDEQAAEADLNELGIVEEEDRRVNGGLGMRSLFHPFTELEKYALEGEIDIYFEMPNGSEGSSSAGSNKSPTTPLSSKRSKLKPLLPNRSSKSSPASAKQSTPTTPTTSPRKPEMLPQIMVTSPTMEPGSRPTVVIHPAMPHKPRKFGRAKRLFRKLSCISRISDSEFEGA</sequence>
<feature type="compositionally biased region" description="Low complexity" evidence="1">
    <location>
        <begin position="299"/>
        <end position="350"/>
    </location>
</feature>
<gene>
    <name evidence="2" type="ORF">BC938DRAFT_473952</name>
</gene>
<dbReference type="Proteomes" id="UP000274822">
    <property type="component" value="Unassembled WGS sequence"/>
</dbReference>
<organism evidence="2 3">
    <name type="scientific">Jimgerdemannia flammicorona</name>
    <dbReference type="NCBI Taxonomy" id="994334"/>
    <lineage>
        <taxon>Eukaryota</taxon>
        <taxon>Fungi</taxon>
        <taxon>Fungi incertae sedis</taxon>
        <taxon>Mucoromycota</taxon>
        <taxon>Mucoromycotina</taxon>
        <taxon>Endogonomycetes</taxon>
        <taxon>Endogonales</taxon>
        <taxon>Endogonaceae</taxon>
        <taxon>Jimgerdemannia</taxon>
    </lineage>
</organism>
<proteinExistence type="predicted"/>
<dbReference type="EMBL" id="RBNJ01016845">
    <property type="protein sequence ID" value="RUS24204.1"/>
    <property type="molecule type" value="Genomic_DNA"/>
</dbReference>
<reference evidence="2 3" key="1">
    <citation type="journal article" date="2018" name="New Phytol.">
        <title>Phylogenomics of Endogonaceae and evolution of mycorrhizas within Mucoromycota.</title>
        <authorList>
            <person name="Chang Y."/>
            <person name="Desiro A."/>
            <person name="Na H."/>
            <person name="Sandor L."/>
            <person name="Lipzen A."/>
            <person name="Clum A."/>
            <person name="Barry K."/>
            <person name="Grigoriev I.V."/>
            <person name="Martin F.M."/>
            <person name="Stajich J.E."/>
            <person name="Smith M.E."/>
            <person name="Bonito G."/>
            <person name="Spatafora J.W."/>
        </authorList>
    </citation>
    <scope>NUCLEOTIDE SEQUENCE [LARGE SCALE GENOMIC DNA]</scope>
    <source>
        <strain evidence="2 3">AD002</strain>
    </source>
</reference>
<accession>A0A433Q3F9</accession>
<dbReference type="Gene3D" id="1.10.510.10">
    <property type="entry name" value="Transferase(Phosphotransferase) domain 1"/>
    <property type="match status" value="1"/>
</dbReference>
<keyword evidence="3" id="KW-1185">Reference proteome</keyword>
<evidence type="ECO:0000313" key="2">
    <source>
        <dbReference type="EMBL" id="RUS24204.1"/>
    </source>
</evidence>
<dbReference type="InterPro" id="IPR011009">
    <property type="entry name" value="Kinase-like_dom_sf"/>
</dbReference>